<protein>
    <submittedName>
        <fullName evidence="1">Uncharacterized protein</fullName>
    </submittedName>
</protein>
<proteinExistence type="predicted"/>
<evidence type="ECO:0000313" key="1">
    <source>
        <dbReference type="EMBL" id="KAI4344957.1"/>
    </source>
</evidence>
<accession>A0ACB9PAB4</accession>
<dbReference type="EMBL" id="CM039430">
    <property type="protein sequence ID" value="KAI4344957.1"/>
    <property type="molecule type" value="Genomic_DNA"/>
</dbReference>
<sequence>MATLSHAQAVKSLNKSHGRRRFVFKTFSQRLEDIDINVYRSLEKIKSEPSDGSSFFRDCLIEWRELNTAEDFIAIYEETLPYTQTLPLVLLHKESLISKLLSRLHIKARLSLEPILRLLAALSRDLLEEYVPLLPRIVDSLVSLLESGADREPEIIEQIFTSWSYIMMYLQKYLLHNPLNVLRVTTKLRYYPKDYVQEFMAESMSFVLRNAPDEQLKRGIGRVMLEAVKKPSQCRKSGVEALLYHIMRGSSMRFHSKAERVLQLLTSDSVFCIGDKESSTILEVVKSVFKRLCEKMEPEELNLVWKCLYKEVSKCVSTGNILHLGRLLSVLASAVKLYNGQKVSDYKPMLEVVSLVLQTHFMSSGSIEPQDDMSLVVDKILKFMLGILNGVSNFNDKSTISECAIQWAPIFKLRSPSLLGFIRELLQKEHCVLAFRSSVISAINDLMKNSEGEIIYLLLSSCEEMQLNEQSSESLDGTSREALASIHSHLQETISKWTETITKIAHCEMSSEFDEGELALLWGVITCYSRMLITQTKSSMLVDLADALDQLLTIKSACTADTYKKAWESILGAALSSYNRLYGGCNSGADETGRFLSIAKRYRSCSQVLSAVADYLESKYGSPLEDTGCRIYHPELGVDKLMGAATIFADNLCHNEKEIRISTLKILCHYKPLGWENPPEDQPANKKRRTEVSQSFNVNSTGSNVLQLLLSIETTPISVSTSRSIQLLISKMQMVLSAGRIPEAYVPLILNGVFGILNNRFSHLWDPALECLAVLISKHFTLVWDNFICYMDQLQSISQASCNLHDGVNDLFSHEPTDLVHSFKIFLSAKSDSTPCVTILALLLKSLQKVPMFIESRSRQFMPLFLKFLGYNTDDLKSVGLFDSMHVKAKSGRLS</sequence>
<evidence type="ECO:0000313" key="2">
    <source>
        <dbReference type="Proteomes" id="UP000828941"/>
    </source>
</evidence>
<comment type="caution">
    <text evidence="1">The sequence shown here is derived from an EMBL/GenBank/DDBJ whole genome shotgun (WGS) entry which is preliminary data.</text>
</comment>
<keyword evidence="2" id="KW-1185">Reference proteome</keyword>
<name>A0ACB9PAB4_BAUVA</name>
<reference evidence="1 2" key="1">
    <citation type="journal article" date="2022" name="DNA Res.">
        <title>Chromosomal-level genome assembly of the orchid tree Bauhinia variegata (Leguminosae; Cercidoideae) supports the allotetraploid origin hypothesis of Bauhinia.</title>
        <authorList>
            <person name="Zhong Y."/>
            <person name="Chen Y."/>
            <person name="Zheng D."/>
            <person name="Pang J."/>
            <person name="Liu Y."/>
            <person name="Luo S."/>
            <person name="Meng S."/>
            <person name="Qian L."/>
            <person name="Wei D."/>
            <person name="Dai S."/>
            <person name="Zhou R."/>
        </authorList>
    </citation>
    <scope>NUCLEOTIDE SEQUENCE [LARGE SCALE GENOMIC DNA]</scope>
    <source>
        <strain evidence="1">BV-YZ2020</strain>
    </source>
</reference>
<gene>
    <name evidence="1" type="ORF">L6164_012131</name>
</gene>
<organism evidence="1 2">
    <name type="scientific">Bauhinia variegata</name>
    <name type="common">Purple orchid tree</name>
    <name type="synonym">Phanera variegata</name>
    <dbReference type="NCBI Taxonomy" id="167791"/>
    <lineage>
        <taxon>Eukaryota</taxon>
        <taxon>Viridiplantae</taxon>
        <taxon>Streptophyta</taxon>
        <taxon>Embryophyta</taxon>
        <taxon>Tracheophyta</taxon>
        <taxon>Spermatophyta</taxon>
        <taxon>Magnoliopsida</taxon>
        <taxon>eudicotyledons</taxon>
        <taxon>Gunneridae</taxon>
        <taxon>Pentapetalae</taxon>
        <taxon>rosids</taxon>
        <taxon>fabids</taxon>
        <taxon>Fabales</taxon>
        <taxon>Fabaceae</taxon>
        <taxon>Cercidoideae</taxon>
        <taxon>Cercideae</taxon>
        <taxon>Bauhiniinae</taxon>
        <taxon>Bauhinia</taxon>
    </lineage>
</organism>
<dbReference type="Proteomes" id="UP000828941">
    <property type="component" value="Chromosome 5"/>
</dbReference>